<dbReference type="EMBL" id="JANJ01000009">
    <property type="protein sequence ID" value="EXI61309.1"/>
    <property type="molecule type" value="Genomic_DNA"/>
</dbReference>
<reference evidence="4 5" key="1">
    <citation type="journal article" date="2014" name="Genome Announc.">
        <title>Genome Sequence of a Presumptive Mannheimia haemolytica Strain with an A1/A6-Cross-Reactive Serotype from a White-Tailed Deer (Odocoileus virginianus).</title>
        <authorList>
            <person name="Lawrence P.K."/>
            <person name="Bey R.F."/>
            <person name="Wiener B."/>
            <person name="Kittichotirat W."/>
            <person name="Bumgarner R.E."/>
        </authorList>
    </citation>
    <scope>NUCLEOTIDE SEQUENCE [LARGE SCALE GENOMIC DNA]</scope>
    <source>
        <strain evidence="4 5">PKL10</strain>
    </source>
</reference>
<dbReference type="InterPro" id="IPR020672">
    <property type="entry name" value="Ribose5P_isomerase_typA_subgr"/>
</dbReference>
<dbReference type="InterPro" id="IPR037171">
    <property type="entry name" value="NagB/RpiA_transferase-like"/>
</dbReference>
<feature type="binding site" evidence="3">
    <location>
        <begin position="94"/>
        <end position="97"/>
    </location>
    <ligand>
        <name>substrate</name>
    </ligand>
</feature>
<dbReference type="Proteomes" id="UP000054123">
    <property type="component" value="Unassembled WGS sequence"/>
</dbReference>
<name>A0A011P472_9PAST</name>
<keyword evidence="2 3" id="KW-0413">Isomerase</keyword>
<dbReference type="InterPro" id="IPR004788">
    <property type="entry name" value="Ribose5P_isomerase_type_A"/>
</dbReference>
<dbReference type="Gene3D" id="3.40.50.1360">
    <property type="match status" value="1"/>
</dbReference>
<dbReference type="HAMAP" id="MF_00170">
    <property type="entry name" value="Rib_5P_isom_A"/>
    <property type="match status" value="1"/>
</dbReference>
<dbReference type="SUPFAM" id="SSF100950">
    <property type="entry name" value="NagB/RpiA/CoA transferase-like"/>
    <property type="match status" value="1"/>
</dbReference>
<dbReference type="NCBIfam" id="TIGR00021">
    <property type="entry name" value="rpiA"/>
    <property type="match status" value="1"/>
</dbReference>
<dbReference type="GO" id="GO:0006014">
    <property type="term" value="P:D-ribose metabolic process"/>
    <property type="evidence" value="ECO:0007669"/>
    <property type="project" value="TreeGrafter"/>
</dbReference>
<evidence type="ECO:0000256" key="2">
    <source>
        <dbReference type="ARBA" id="ARBA00023235"/>
    </source>
</evidence>
<evidence type="ECO:0000313" key="5">
    <source>
        <dbReference type="Proteomes" id="UP000054123"/>
    </source>
</evidence>
<protein>
    <recommendedName>
        <fullName evidence="3">Ribose-5-phosphate isomerase A</fullName>
        <ecNumber evidence="3">5.3.1.6</ecNumber>
    </recommendedName>
    <alternativeName>
        <fullName evidence="3">Phosphoriboisomerase A</fullName>
        <shortName evidence="3">PRI</shortName>
    </alternativeName>
</protein>
<dbReference type="SUPFAM" id="SSF75445">
    <property type="entry name" value="D-ribose-5-phosphate isomerase (RpiA), lid domain"/>
    <property type="match status" value="1"/>
</dbReference>
<feature type="binding site" evidence="3">
    <location>
        <position position="121"/>
    </location>
    <ligand>
        <name>substrate</name>
    </ligand>
</feature>
<dbReference type="FunFam" id="3.40.50.1360:FF:000001">
    <property type="entry name" value="Ribose-5-phosphate isomerase A"/>
    <property type="match status" value="1"/>
</dbReference>
<dbReference type="Gene3D" id="3.30.70.260">
    <property type="match status" value="1"/>
</dbReference>
<dbReference type="FunFam" id="3.30.70.260:FF:000004">
    <property type="entry name" value="Ribose-5-phosphate isomerase A"/>
    <property type="match status" value="1"/>
</dbReference>
<organism evidence="4 5">
    <name type="scientific">Mannheimia granulomatis</name>
    <dbReference type="NCBI Taxonomy" id="85402"/>
    <lineage>
        <taxon>Bacteria</taxon>
        <taxon>Pseudomonadati</taxon>
        <taxon>Pseudomonadota</taxon>
        <taxon>Gammaproteobacteria</taxon>
        <taxon>Pasteurellales</taxon>
        <taxon>Pasteurellaceae</taxon>
        <taxon>Mannheimia</taxon>
    </lineage>
</organism>
<dbReference type="PATRIC" id="fig|1450449.3.peg.2237"/>
<comment type="pathway">
    <text evidence="3">Carbohydrate degradation; pentose phosphate pathway; D-ribose 5-phosphate from D-ribulose 5-phosphate (non-oxidative stage): step 1/1.</text>
</comment>
<comment type="caution">
    <text evidence="4">The sequence shown here is derived from an EMBL/GenBank/DDBJ whole genome shotgun (WGS) entry which is preliminary data.</text>
</comment>
<feature type="binding site" evidence="3">
    <location>
        <begin position="28"/>
        <end position="31"/>
    </location>
    <ligand>
        <name>substrate</name>
    </ligand>
</feature>
<dbReference type="GO" id="GO:0009052">
    <property type="term" value="P:pentose-phosphate shunt, non-oxidative branch"/>
    <property type="evidence" value="ECO:0007669"/>
    <property type="project" value="UniProtKB-UniRule"/>
</dbReference>
<proteinExistence type="inferred from homology"/>
<comment type="function">
    <text evidence="3">Catalyzes the reversible conversion of ribose-5-phosphate to ribulose 5-phosphate.</text>
</comment>
<dbReference type="PANTHER" id="PTHR11934:SF0">
    <property type="entry name" value="RIBOSE-5-PHOSPHATE ISOMERASE"/>
    <property type="match status" value="1"/>
</dbReference>
<feature type="binding site" evidence="3">
    <location>
        <begin position="81"/>
        <end position="84"/>
    </location>
    <ligand>
        <name>substrate</name>
    </ligand>
</feature>
<evidence type="ECO:0000256" key="1">
    <source>
        <dbReference type="ARBA" id="ARBA00001713"/>
    </source>
</evidence>
<dbReference type="GO" id="GO:0005829">
    <property type="term" value="C:cytosol"/>
    <property type="evidence" value="ECO:0007669"/>
    <property type="project" value="TreeGrafter"/>
</dbReference>
<comment type="similarity">
    <text evidence="3">Belongs to the ribose 5-phosphate isomerase family.</text>
</comment>
<dbReference type="AlphaFoldDB" id="A0A011P472"/>
<dbReference type="CDD" id="cd01398">
    <property type="entry name" value="RPI_A"/>
    <property type="match status" value="1"/>
</dbReference>
<accession>A0A011P472</accession>
<evidence type="ECO:0000313" key="4">
    <source>
        <dbReference type="EMBL" id="EXI61309.1"/>
    </source>
</evidence>
<dbReference type="EC" id="5.3.1.6" evidence="3"/>
<feature type="active site" description="Proton acceptor" evidence="3">
    <location>
        <position position="103"/>
    </location>
</feature>
<dbReference type="GO" id="GO:0004751">
    <property type="term" value="F:ribose-5-phosphate isomerase activity"/>
    <property type="evidence" value="ECO:0007669"/>
    <property type="project" value="UniProtKB-UniRule"/>
</dbReference>
<dbReference type="Pfam" id="PF06026">
    <property type="entry name" value="Rib_5-P_isom_A"/>
    <property type="match status" value="1"/>
</dbReference>
<dbReference type="UniPathway" id="UPA00115">
    <property type="reaction ID" value="UER00412"/>
</dbReference>
<dbReference type="STRING" id="1122190.GCA_000621105_01983"/>
<dbReference type="PANTHER" id="PTHR11934">
    <property type="entry name" value="RIBOSE-5-PHOSPHATE ISOMERASE"/>
    <property type="match status" value="1"/>
</dbReference>
<comment type="catalytic activity">
    <reaction evidence="1 3">
        <text>aldehydo-D-ribose 5-phosphate = D-ribulose 5-phosphate</text>
        <dbReference type="Rhea" id="RHEA:14657"/>
        <dbReference type="ChEBI" id="CHEBI:58121"/>
        <dbReference type="ChEBI" id="CHEBI:58273"/>
        <dbReference type="EC" id="5.3.1.6"/>
    </reaction>
</comment>
<dbReference type="RefSeq" id="WP_042804467.1">
    <property type="nucleotide sequence ID" value="NZ_AVSP01000018.1"/>
</dbReference>
<evidence type="ECO:0000256" key="3">
    <source>
        <dbReference type="HAMAP-Rule" id="MF_00170"/>
    </source>
</evidence>
<dbReference type="OrthoDB" id="5870696at2"/>
<keyword evidence="5" id="KW-1185">Reference proteome</keyword>
<sequence length="219" mass="23262">MNQQEMKKIAAQAALKFVKPDTIVGVGSGSTVNCFIDALASMKDDIKGAVAASKASEERLREIGIEVFSANEVSELDVYIDGADEITPQGAMIKGGGAALTREKIVSSLAKKFICIVDSSKQVDVLGSTFPLPVEVIPMARSYVARQLVALGGSPEYREGVVTDNGNVILDVHNFQILEPLKMEHTINNIAGVVTNGIFAQRFANVTIVGTPEGAVILE</sequence>
<comment type="subunit">
    <text evidence="3">Homodimer.</text>
</comment>
<dbReference type="NCBIfam" id="NF001924">
    <property type="entry name" value="PRK00702.1"/>
    <property type="match status" value="1"/>
</dbReference>
<gene>
    <name evidence="3" type="primary">rpiA</name>
    <name evidence="4" type="ORF">AK33_11220</name>
</gene>